<protein>
    <submittedName>
        <fullName evidence="3">M23 family metallopeptidase</fullName>
        <ecNumber evidence="3">3.4.-.-</ecNumber>
    </submittedName>
</protein>
<dbReference type="GO" id="GO:0016787">
    <property type="term" value="F:hydrolase activity"/>
    <property type="evidence" value="ECO:0007669"/>
    <property type="project" value="UniProtKB-KW"/>
</dbReference>
<proteinExistence type="predicted"/>
<dbReference type="EC" id="3.4.-.-" evidence="3"/>
<dbReference type="CDD" id="cd12797">
    <property type="entry name" value="M23_peptidase"/>
    <property type="match status" value="1"/>
</dbReference>
<evidence type="ECO:0000313" key="3">
    <source>
        <dbReference type="EMBL" id="MDT8903341.1"/>
    </source>
</evidence>
<dbReference type="RefSeq" id="WP_413781800.1">
    <property type="nucleotide sequence ID" value="NZ_JAUOZS010000001.1"/>
</dbReference>
<comment type="caution">
    <text evidence="3">The sequence shown here is derived from an EMBL/GenBank/DDBJ whole genome shotgun (WGS) entry which is preliminary data.</text>
</comment>
<name>A0ABU3P2U0_9FIRM</name>
<evidence type="ECO:0000259" key="2">
    <source>
        <dbReference type="Pfam" id="PF01551"/>
    </source>
</evidence>
<dbReference type="InterPro" id="IPR050570">
    <property type="entry name" value="Cell_wall_metabolism_enzyme"/>
</dbReference>
<dbReference type="Gene3D" id="2.70.70.10">
    <property type="entry name" value="Glucose Permease (Domain IIA)"/>
    <property type="match status" value="1"/>
</dbReference>
<dbReference type="EMBL" id="JAUOZS010000001">
    <property type="protein sequence ID" value="MDT8903341.1"/>
    <property type="molecule type" value="Genomic_DNA"/>
</dbReference>
<dbReference type="Pfam" id="PF01551">
    <property type="entry name" value="Peptidase_M23"/>
    <property type="match status" value="1"/>
</dbReference>
<dbReference type="InterPro" id="IPR011055">
    <property type="entry name" value="Dup_hybrid_motif"/>
</dbReference>
<dbReference type="PANTHER" id="PTHR21666">
    <property type="entry name" value="PEPTIDASE-RELATED"/>
    <property type="match status" value="1"/>
</dbReference>
<sequence length="290" mass="31575">MFIPHHGKSAFSLRLPIKALKIAAAALSLLMVFSIGTFVHYRHTVSVANSEKAELERLREVNTAQHQQIEQLAKATAVLQEDIGRLNKLDVEIRRLVNSDELPASRSGTARPSPQGGQGGPIVKPKVGELSDLVKDLQTSAKAREQSLAALKEALIARNERIAATPSIWPTYGDVTSRFGWRGSPWGWGSDWHPGIDIANDYGTPIEATADGTVIYSGWYSGYGKMIQIDHHNGIVTAYAHNSENLVSVGDRVKKGETIAYMGSTGNSTGPHLHYEVRMNGTVVNPANFL</sequence>
<dbReference type="InterPro" id="IPR016047">
    <property type="entry name" value="M23ase_b-sheet_dom"/>
</dbReference>
<keyword evidence="3" id="KW-0378">Hydrolase</keyword>
<feature type="domain" description="M23ase beta-sheet core" evidence="2">
    <location>
        <begin position="193"/>
        <end position="286"/>
    </location>
</feature>
<reference evidence="3 4" key="1">
    <citation type="submission" date="2023-07" db="EMBL/GenBank/DDBJ databases">
        <title>The novel representative of Negativicutes class, Anaeroselena agilis gen. nov. sp. nov.</title>
        <authorList>
            <person name="Prokofeva M.I."/>
            <person name="Elcheninov A.G."/>
            <person name="Klyukina A."/>
            <person name="Kublanov I.V."/>
            <person name="Frolov E.N."/>
            <person name="Podosokorskaya O.A."/>
        </authorList>
    </citation>
    <scope>NUCLEOTIDE SEQUENCE [LARGE SCALE GENOMIC DNA]</scope>
    <source>
        <strain evidence="3 4">4137-cl</strain>
    </source>
</reference>
<accession>A0ABU3P2U0</accession>
<keyword evidence="4" id="KW-1185">Reference proteome</keyword>
<feature type="region of interest" description="Disordered" evidence="1">
    <location>
        <begin position="102"/>
        <end position="125"/>
    </location>
</feature>
<evidence type="ECO:0000256" key="1">
    <source>
        <dbReference type="SAM" id="MobiDB-lite"/>
    </source>
</evidence>
<dbReference type="PANTHER" id="PTHR21666:SF286">
    <property type="entry name" value="LIPOPROTEIN NLPD"/>
    <property type="match status" value="1"/>
</dbReference>
<gene>
    <name evidence="3" type="ORF">Q4T40_19090</name>
</gene>
<dbReference type="SUPFAM" id="SSF51261">
    <property type="entry name" value="Duplicated hybrid motif"/>
    <property type="match status" value="1"/>
</dbReference>
<organism evidence="3 4">
    <name type="scientific">Anaeroselena agilis</name>
    <dbReference type="NCBI Taxonomy" id="3063788"/>
    <lineage>
        <taxon>Bacteria</taxon>
        <taxon>Bacillati</taxon>
        <taxon>Bacillota</taxon>
        <taxon>Negativicutes</taxon>
        <taxon>Acetonemataceae</taxon>
        <taxon>Anaeroselena</taxon>
    </lineage>
</organism>
<evidence type="ECO:0000313" key="4">
    <source>
        <dbReference type="Proteomes" id="UP001254848"/>
    </source>
</evidence>
<dbReference type="Proteomes" id="UP001254848">
    <property type="component" value="Unassembled WGS sequence"/>
</dbReference>